<dbReference type="InterPro" id="IPR038765">
    <property type="entry name" value="Papain-like_cys_pep_sf"/>
</dbReference>
<reference evidence="8" key="2">
    <citation type="submission" date="2024-10" db="UniProtKB">
        <authorList>
            <consortium name="EnsemblProtists"/>
        </authorList>
    </citation>
    <scope>IDENTIFICATION</scope>
</reference>
<accession>A0A0D3JQM1</accession>
<evidence type="ECO:0000313" key="8">
    <source>
        <dbReference type="EnsemblProtists" id="EOD25806"/>
    </source>
</evidence>
<dbReference type="GO" id="GO:0005634">
    <property type="term" value="C:nucleus"/>
    <property type="evidence" value="ECO:0007669"/>
    <property type="project" value="TreeGrafter"/>
</dbReference>
<dbReference type="PANTHER" id="PTHR46896:SF3">
    <property type="entry name" value="FI06413P-RELATED"/>
    <property type="match status" value="1"/>
</dbReference>
<dbReference type="STRING" id="2903.R1ES62"/>
<dbReference type="Pfam" id="PF02902">
    <property type="entry name" value="Peptidase_C48"/>
    <property type="match status" value="1"/>
</dbReference>
<evidence type="ECO:0000256" key="2">
    <source>
        <dbReference type="ARBA" id="ARBA00022553"/>
    </source>
</evidence>
<dbReference type="GeneID" id="17271352"/>
<dbReference type="GO" id="GO:0006508">
    <property type="term" value="P:proteolysis"/>
    <property type="evidence" value="ECO:0007669"/>
    <property type="project" value="UniProtKB-KW"/>
</dbReference>
<keyword evidence="9" id="KW-1185">Reference proteome</keyword>
<dbReference type="PaxDb" id="2903-EOD25806"/>
<dbReference type="Gene3D" id="3.40.395.10">
    <property type="entry name" value="Adenoviral Proteinase, Chain A"/>
    <property type="match status" value="1"/>
</dbReference>
<dbReference type="Proteomes" id="UP000013827">
    <property type="component" value="Unassembled WGS sequence"/>
</dbReference>
<dbReference type="InterPro" id="IPR003653">
    <property type="entry name" value="Peptidase_C48_C"/>
</dbReference>
<evidence type="ECO:0000256" key="1">
    <source>
        <dbReference type="ARBA" id="ARBA00005234"/>
    </source>
</evidence>
<dbReference type="RefSeq" id="XP_005778235.1">
    <property type="nucleotide sequence ID" value="XM_005778178.1"/>
</dbReference>
<feature type="region of interest" description="Disordered" evidence="6">
    <location>
        <begin position="218"/>
        <end position="257"/>
    </location>
</feature>
<dbReference type="KEGG" id="ehx:EMIHUDRAFT_205955"/>
<dbReference type="PANTHER" id="PTHR46896">
    <property type="entry name" value="SENTRIN-SPECIFIC PROTEASE"/>
    <property type="match status" value="1"/>
</dbReference>
<evidence type="ECO:0000256" key="6">
    <source>
        <dbReference type="SAM" id="MobiDB-lite"/>
    </source>
</evidence>
<organism evidence="8 9">
    <name type="scientific">Emiliania huxleyi (strain CCMP1516)</name>
    <dbReference type="NCBI Taxonomy" id="280463"/>
    <lineage>
        <taxon>Eukaryota</taxon>
        <taxon>Haptista</taxon>
        <taxon>Haptophyta</taxon>
        <taxon>Prymnesiophyceae</taxon>
        <taxon>Isochrysidales</taxon>
        <taxon>Noelaerhabdaceae</taxon>
        <taxon>Emiliania</taxon>
    </lineage>
</organism>
<evidence type="ECO:0000256" key="5">
    <source>
        <dbReference type="ARBA" id="ARBA00022801"/>
    </source>
</evidence>
<evidence type="ECO:0000313" key="9">
    <source>
        <dbReference type="Proteomes" id="UP000013827"/>
    </source>
</evidence>
<dbReference type="HOGENOM" id="CLU_702900_0_0_1"/>
<name>A0A0D3JQM1_EMIH1</name>
<dbReference type="EnsemblProtists" id="EOD25806">
    <property type="protein sequence ID" value="EOD25806"/>
    <property type="gene ID" value="EMIHUDRAFT_205955"/>
</dbReference>
<dbReference type="GO" id="GO:0005737">
    <property type="term" value="C:cytoplasm"/>
    <property type="evidence" value="ECO:0007669"/>
    <property type="project" value="TreeGrafter"/>
</dbReference>
<dbReference type="AlphaFoldDB" id="A0A0D3JQM1"/>
<sequence length="393" mass="44693">MTPSADEVSVVSERSREQKDAEGRKSAIDLEVGAVETPRKRSRADVETRVAKARSLCSTEVDARARELMEEHYKEFIAERIDGAELQRRRAAARDQAAKEHPPLSALETAFAAEGDKAARIAVYPQEAANDRIVLTEDELARLEEGEFLNGSLEELKSLDPETFKRCHFFNSSFYTRLLQTMQGGSSAKEREAAYQHDYIFVPINEGLHWSLAVAREGREPGEEGEAGEAGEWPPHKEEWLESSAEKPGSIREERRKKRAREEEKALAGAEEGEQTWYLEEEYKNKMARRAGASSSEAPPVDDPKFRLMETKEVKAPRQHNRSDGALYMLQFIEKLAKHASALKPPLESTPHPSWSAYEDLRFGKEDVRQMRRDMKRDIQLLREQQACERPPA</sequence>
<feature type="domain" description="Ubiquitin-like protease family profile" evidence="7">
    <location>
        <begin position="133"/>
        <end position="336"/>
    </location>
</feature>
<feature type="region of interest" description="Disordered" evidence="6">
    <location>
        <begin position="1"/>
        <end position="25"/>
    </location>
</feature>
<evidence type="ECO:0000259" key="7">
    <source>
        <dbReference type="PROSITE" id="PS50600"/>
    </source>
</evidence>
<keyword evidence="2" id="KW-0597">Phosphoprotein</keyword>
<keyword evidence="3" id="KW-0645">Protease</keyword>
<dbReference type="InterPro" id="IPR051947">
    <property type="entry name" value="Sentrin-specific_protease"/>
</dbReference>
<evidence type="ECO:0000256" key="3">
    <source>
        <dbReference type="ARBA" id="ARBA00022670"/>
    </source>
</evidence>
<reference evidence="9" key="1">
    <citation type="journal article" date="2013" name="Nature">
        <title>Pan genome of the phytoplankton Emiliania underpins its global distribution.</title>
        <authorList>
            <person name="Read B.A."/>
            <person name="Kegel J."/>
            <person name="Klute M.J."/>
            <person name="Kuo A."/>
            <person name="Lefebvre S.C."/>
            <person name="Maumus F."/>
            <person name="Mayer C."/>
            <person name="Miller J."/>
            <person name="Monier A."/>
            <person name="Salamov A."/>
            <person name="Young J."/>
            <person name="Aguilar M."/>
            <person name="Claverie J.M."/>
            <person name="Frickenhaus S."/>
            <person name="Gonzalez K."/>
            <person name="Herman E.K."/>
            <person name="Lin Y.C."/>
            <person name="Napier J."/>
            <person name="Ogata H."/>
            <person name="Sarno A.F."/>
            <person name="Shmutz J."/>
            <person name="Schroeder D."/>
            <person name="de Vargas C."/>
            <person name="Verret F."/>
            <person name="von Dassow P."/>
            <person name="Valentin K."/>
            <person name="Van de Peer Y."/>
            <person name="Wheeler G."/>
            <person name="Dacks J.B."/>
            <person name="Delwiche C.F."/>
            <person name="Dyhrman S.T."/>
            <person name="Glockner G."/>
            <person name="John U."/>
            <person name="Richards T."/>
            <person name="Worden A.Z."/>
            <person name="Zhang X."/>
            <person name="Grigoriev I.V."/>
            <person name="Allen A.E."/>
            <person name="Bidle K."/>
            <person name="Borodovsky M."/>
            <person name="Bowler C."/>
            <person name="Brownlee C."/>
            <person name="Cock J.M."/>
            <person name="Elias M."/>
            <person name="Gladyshev V.N."/>
            <person name="Groth M."/>
            <person name="Guda C."/>
            <person name="Hadaegh A."/>
            <person name="Iglesias-Rodriguez M.D."/>
            <person name="Jenkins J."/>
            <person name="Jones B.M."/>
            <person name="Lawson T."/>
            <person name="Leese F."/>
            <person name="Lindquist E."/>
            <person name="Lobanov A."/>
            <person name="Lomsadze A."/>
            <person name="Malik S.B."/>
            <person name="Marsh M.E."/>
            <person name="Mackinder L."/>
            <person name="Mock T."/>
            <person name="Mueller-Roeber B."/>
            <person name="Pagarete A."/>
            <person name="Parker M."/>
            <person name="Probert I."/>
            <person name="Quesneville H."/>
            <person name="Raines C."/>
            <person name="Rensing S.A."/>
            <person name="Riano-Pachon D.M."/>
            <person name="Richier S."/>
            <person name="Rokitta S."/>
            <person name="Shiraiwa Y."/>
            <person name="Soanes D.M."/>
            <person name="van der Giezen M."/>
            <person name="Wahlund T.M."/>
            <person name="Williams B."/>
            <person name="Wilson W."/>
            <person name="Wolfe G."/>
            <person name="Wurch L.L."/>
        </authorList>
    </citation>
    <scope>NUCLEOTIDE SEQUENCE</scope>
</reference>
<dbReference type="GO" id="GO:0016926">
    <property type="term" value="P:protein desumoylation"/>
    <property type="evidence" value="ECO:0007669"/>
    <property type="project" value="TreeGrafter"/>
</dbReference>
<dbReference type="GO" id="GO:0070139">
    <property type="term" value="F:SUMO-specific endopeptidase activity"/>
    <property type="evidence" value="ECO:0007669"/>
    <property type="project" value="TreeGrafter"/>
</dbReference>
<evidence type="ECO:0000256" key="4">
    <source>
        <dbReference type="ARBA" id="ARBA00022786"/>
    </source>
</evidence>
<dbReference type="eggNOG" id="KOG0779">
    <property type="taxonomic scope" value="Eukaryota"/>
</dbReference>
<feature type="compositionally biased region" description="Basic and acidic residues" evidence="6">
    <location>
        <begin position="13"/>
        <end position="25"/>
    </location>
</feature>
<comment type="similarity">
    <text evidence="1">Belongs to the peptidase C48 family.</text>
</comment>
<proteinExistence type="inferred from homology"/>
<keyword evidence="5" id="KW-0378">Hydrolase</keyword>
<dbReference type="SUPFAM" id="SSF54001">
    <property type="entry name" value="Cysteine proteinases"/>
    <property type="match status" value="1"/>
</dbReference>
<keyword evidence="4" id="KW-0833">Ubl conjugation pathway</keyword>
<protein>
    <recommendedName>
        <fullName evidence="7">Ubiquitin-like protease family profile domain-containing protein</fullName>
    </recommendedName>
</protein>
<dbReference type="PROSITE" id="PS50600">
    <property type="entry name" value="ULP_PROTEASE"/>
    <property type="match status" value="1"/>
</dbReference>